<dbReference type="InterPro" id="IPR050272">
    <property type="entry name" value="Isochorismatase-like_hydrls"/>
</dbReference>
<comment type="caution">
    <text evidence="5">The sequence shown here is derived from an EMBL/GenBank/DDBJ whole genome shotgun (WGS) entry which is preliminary data.</text>
</comment>
<comment type="similarity">
    <text evidence="1">Belongs to the isochorismatase family.</text>
</comment>
<evidence type="ECO:0000256" key="1">
    <source>
        <dbReference type="ARBA" id="ARBA00006336"/>
    </source>
</evidence>
<dbReference type="GO" id="GO:0016787">
    <property type="term" value="F:hydrolase activity"/>
    <property type="evidence" value="ECO:0007669"/>
    <property type="project" value="UniProtKB-KW"/>
</dbReference>
<evidence type="ECO:0000256" key="3">
    <source>
        <dbReference type="SAM" id="MobiDB-lite"/>
    </source>
</evidence>
<dbReference type="InterPro" id="IPR000868">
    <property type="entry name" value="Isochorismatase-like_dom"/>
</dbReference>
<dbReference type="PANTHER" id="PTHR43540:SF1">
    <property type="entry name" value="ISOCHORISMATASE HYDROLASE"/>
    <property type="match status" value="1"/>
</dbReference>
<protein>
    <recommendedName>
        <fullName evidence="4">Isochorismatase-like domain-containing protein</fullName>
    </recommendedName>
</protein>
<accession>A0A6A4Z937</accession>
<evidence type="ECO:0000313" key="6">
    <source>
        <dbReference type="Proteomes" id="UP000469452"/>
    </source>
</evidence>
<reference evidence="5 6" key="1">
    <citation type="submission" date="2019-06" db="EMBL/GenBank/DDBJ databases">
        <title>Genomics analysis of Aphanomyces spp. identifies a new class of oomycete effector associated with host adaptation.</title>
        <authorList>
            <person name="Gaulin E."/>
        </authorList>
    </citation>
    <scope>NUCLEOTIDE SEQUENCE [LARGE SCALE GENOMIC DNA]</scope>
    <source>
        <strain evidence="5 6">E</strain>
    </source>
</reference>
<gene>
    <name evidence="5" type="ORF">AaE_013665</name>
</gene>
<evidence type="ECO:0000259" key="4">
    <source>
        <dbReference type="Pfam" id="PF00857"/>
    </source>
</evidence>
<proteinExistence type="inferred from homology"/>
<sequence length="375" mass="40475">MAPFATAQHLLDLVGETSGMKLNVSIVLLDATEASAVLDAQERGRQQRAKEADALRMQQEREKKQREATMLLRSRLVKDNQVAKALVDQIIPPVTVQLAPSTTSTLAESDDVSMFAPVLVPAAPPVAPSTAPSAGAMTAEPVKTSSTSSSKLDGVIQSNTTGLLVLDVQYYCAMPHVGKHSNMDRATSSKEYYFDRIKSTMVPNIQSILHIMRQRSMEVVYATIESMTKNGRDRSKAHKMAGIHVSKHSFDAKVLESVAPTDYDIVIPRTAIRCGLTLLGTTNADYILRNLGLACLVLVGVSTLGTLEATVRDALDRGYTALVVEDAVAFDTPEEHAAVMKSAAKMGAHVLQTRDFLVEVQATCPPRLAVDAVSM</sequence>
<dbReference type="Pfam" id="PF00857">
    <property type="entry name" value="Isochorismatase"/>
    <property type="match status" value="1"/>
</dbReference>
<name>A0A6A4Z937_APHAT</name>
<feature type="region of interest" description="Disordered" evidence="3">
    <location>
        <begin position="126"/>
        <end position="151"/>
    </location>
</feature>
<dbReference type="Proteomes" id="UP000469452">
    <property type="component" value="Unassembled WGS sequence"/>
</dbReference>
<keyword evidence="2" id="KW-0378">Hydrolase</keyword>
<dbReference type="Gene3D" id="3.40.50.850">
    <property type="entry name" value="Isochorismatase-like"/>
    <property type="match status" value="1"/>
</dbReference>
<dbReference type="AlphaFoldDB" id="A0A6A4Z937"/>
<dbReference type="SUPFAM" id="SSF52499">
    <property type="entry name" value="Isochorismatase-like hydrolases"/>
    <property type="match status" value="1"/>
</dbReference>
<dbReference type="EMBL" id="VJMI01019452">
    <property type="protein sequence ID" value="KAF0707324.1"/>
    <property type="molecule type" value="Genomic_DNA"/>
</dbReference>
<feature type="domain" description="Isochorismatase-like" evidence="4">
    <location>
        <begin position="198"/>
        <end position="354"/>
    </location>
</feature>
<organism evidence="5 6">
    <name type="scientific">Aphanomyces astaci</name>
    <name type="common">Crayfish plague agent</name>
    <dbReference type="NCBI Taxonomy" id="112090"/>
    <lineage>
        <taxon>Eukaryota</taxon>
        <taxon>Sar</taxon>
        <taxon>Stramenopiles</taxon>
        <taxon>Oomycota</taxon>
        <taxon>Saprolegniomycetes</taxon>
        <taxon>Saprolegniales</taxon>
        <taxon>Verrucalvaceae</taxon>
        <taxon>Aphanomyces</taxon>
    </lineage>
</organism>
<dbReference type="VEuPathDB" id="FungiDB:H257_07700"/>
<dbReference type="PANTHER" id="PTHR43540">
    <property type="entry name" value="PEROXYUREIDOACRYLATE/UREIDOACRYLATE AMIDOHYDROLASE-RELATED"/>
    <property type="match status" value="1"/>
</dbReference>
<evidence type="ECO:0000256" key="2">
    <source>
        <dbReference type="ARBA" id="ARBA00022801"/>
    </source>
</evidence>
<evidence type="ECO:0000313" key="5">
    <source>
        <dbReference type="EMBL" id="KAF0707324.1"/>
    </source>
</evidence>
<dbReference type="InterPro" id="IPR036380">
    <property type="entry name" value="Isochorismatase-like_sf"/>
</dbReference>